<protein>
    <recommendedName>
        <fullName evidence="5">HTH tetR-type domain-containing protein</fullName>
    </recommendedName>
</protein>
<feature type="DNA-binding region" description="H-T-H motif" evidence="4">
    <location>
        <begin position="35"/>
        <end position="54"/>
    </location>
</feature>
<evidence type="ECO:0000256" key="1">
    <source>
        <dbReference type="ARBA" id="ARBA00023015"/>
    </source>
</evidence>
<keyword evidence="2 4" id="KW-0238">DNA-binding</keyword>
<feature type="domain" description="HTH tetR-type" evidence="5">
    <location>
        <begin position="12"/>
        <end position="72"/>
    </location>
</feature>
<dbReference type="EMBL" id="LYPC01000026">
    <property type="protein sequence ID" value="OCT12858.1"/>
    <property type="molecule type" value="Genomic_DNA"/>
</dbReference>
<dbReference type="STRING" id="512399.A8709_21235"/>
<dbReference type="RefSeq" id="WP_065854805.1">
    <property type="nucleotide sequence ID" value="NZ_LYPC01000026.1"/>
</dbReference>
<name>A0A1C0ZXP7_9BACL</name>
<keyword evidence="3" id="KW-0804">Transcription</keyword>
<dbReference type="InterPro" id="IPR009057">
    <property type="entry name" value="Homeodomain-like_sf"/>
</dbReference>
<dbReference type="InterPro" id="IPR001647">
    <property type="entry name" value="HTH_TetR"/>
</dbReference>
<organism evidence="6 7">
    <name type="scientific">Paenibacillus pectinilyticus</name>
    <dbReference type="NCBI Taxonomy" id="512399"/>
    <lineage>
        <taxon>Bacteria</taxon>
        <taxon>Bacillati</taxon>
        <taxon>Bacillota</taxon>
        <taxon>Bacilli</taxon>
        <taxon>Bacillales</taxon>
        <taxon>Paenibacillaceae</taxon>
        <taxon>Paenibacillus</taxon>
    </lineage>
</organism>
<reference evidence="7" key="1">
    <citation type="submission" date="2016-05" db="EMBL/GenBank/DDBJ databases">
        <title>Paenibacillus oryzae. sp. nov., isolated from the rice root.</title>
        <authorList>
            <person name="Zhang J."/>
            <person name="Zhang X."/>
        </authorList>
    </citation>
    <scope>NUCLEOTIDE SEQUENCE [LARGE SCALE GENOMIC DNA]</scope>
    <source>
        <strain evidence="7">KCTC13222</strain>
    </source>
</reference>
<proteinExistence type="predicted"/>
<dbReference type="PROSITE" id="PS50977">
    <property type="entry name" value="HTH_TETR_2"/>
    <property type="match status" value="1"/>
</dbReference>
<dbReference type="PRINTS" id="PR00455">
    <property type="entry name" value="HTHTETR"/>
</dbReference>
<keyword evidence="1" id="KW-0805">Transcription regulation</keyword>
<evidence type="ECO:0000313" key="6">
    <source>
        <dbReference type="EMBL" id="OCT12858.1"/>
    </source>
</evidence>
<accession>A0A1C0ZXP7</accession>
<comment type="caution">
    <text evidence="6">The sequence shown here is derived from an EMBL/GenBank/DDBJ whole genome shotgun (WGS) entry which is preliminary data.</text>
</comment>
<dbReference type="Proteomes" id="UP000093309">
    <property type="component" value="Unassembled WGS sequence"/>
</dbReference>
<gene>
    <name evidence="6" type="ORF">A8709_21235</name>
</gene>
<evidence type="ECO:0000256" key="3">
    <source>
        <dbReference type="ARBA" id="ARBA00023163"/>
    </source>
</evidence>
<dbReference type="InterPro" id="IPR050109">
    <property type="entry name" value="HTH-type_TetR-like_transc_reg"/>
</dbReference>
<dbReference type="InterPro" id="IPR023772">
    <property type="entry name" value="DNA-bd_HTH_TetR-type_CS"/>
</dbReference>
<dbReference type="PROSITE" id="PS01081">
    <property type="entry name" value="HTH_TETR_1"/>
    <property type="match status" value="1"/>
</dbReference>
<dbReference type="PANTHER" id="PTHR30055:SF234">
    <property type="entry name" value="HTH-TYPE TRANSCRIPTIONAL REGULATOR BETI"/>
    <property type="match status" value="1"/>
</dbReference>
<dbReference type="GO" id="GO:0000976">
    <property type="term" value="F:transcription cis-regulatory region binding"/>
    <property type="evidence" value="ECO:0007669"/>
    <property type="project" value="TreeGrafter"/>
</dbReference>
<evidence type="ECO:0000313" key="7">
    <source>
        <dbReference type="Proteomes" id="UP000093309"/>
    </source>
</evidence>
<dbReference type="Gene3D" id="1.10.357.10">
    <property type="entry name" value="Tetracycline Repressor, domain 2"/>
    <property type="match status" value="1"/>
</dbReference>
<dbReference type="AlphaFoldDB" id="A0A1C0ZXP7"/>
<evidence type="ECO:0000259" key="5">
    <source>
        <dbReference type="PROSITE" id="PS50977"/>
    </source>
</evidence>
<keyword evidence="7" id="KW-1185">Reference proteome</keyword>
<evidence type="ECO:0000256" key="4">
    <source>
        <dbReference type="PROSITE-ProRule" id="PRU00335"/>
    </source>
</evidence>
<dbReference type="SUPFAM" id="SSF46689">
    <property type="entry name" value="Homeodomain-like"/>
    <property type="match status" value="1"/>
</dbReference>
<dbReference type="GO" id="GO:0003700">
    <property type="term" value="F:DNA-binding transcription factor activity"/>
    <property type="evidence" value="ECO:0007669"/>
    <property type="project" value="TreeGrafter"/>
</dbReference>
<dbReference type="Pfam" id="PF00440">
    <property type="entry name" value="TetR_N"/>
    <property type="match status" value="1"/>
</dbReference>
<dbReference type="PANTHER" id="PTHR30055">
    <property type="entry name" value="HTH-TYPE TRANSCRIPTIONAL REGULATOR RUTR"/>
    <property type="match status" value="1"/>
</dbReference>
<evidence type="ECO:0000256" key="2">
    <source>
        <dbReference type="ARBA" id="ARBA00023125"/>
    </source>
</evidence>
<sequence>MSKSEPVKRTGSETKAEAQRVALALFTSKGFEATSLREIAEQLGISKAALYYHFKSKDDIVKSMVSARGHEATELLAWARSQEPGPELLEQTILRWVESTSVDKLRGIRFMIANPATMRNMKSDSREITSGLEGLAQFVAGEHADANRQLLVRMAFLSINAAVMAASGTQRTDEEIVAAAREMSIALIRVLRES</sequence>